<gene>
    <name evidence="2" type="ORF">ONE63_008608</name>
</gene>
<evidence type="ECO:0000313" key="2">
    <source>
        <dbReference type="EMBL" id="KAJ1527067.1"/>
    </source>
</evidence>
<reference evidence="2" key="1">
    <citation type="submission" date="2022-12" db="EMBL/GenBank/DDBJ databases">
        <title>Chromosome-level genome assembly of the bean flower thrips Megalurothrips usitatus.</title>
        <authorList>
            <person name="Ma L."/>
            <person name="Liu Q."/>
            <person name="Li H."/>
            <person name="Cai W."/>
        </authorList>
    </citation>
    <scope>NUCLEOTIDE SEQUENCE</scope>
    <source>
        <strain evidence="2">Cailab_2022a</strain>
    </source>
</reference>
<protein>
    <submittedName>
        <fullName evidence="2">Uncharacterized protein</fullName>
    </submittedName>
</protein>
<comment type="caution">
    <text evidence="2">The sequence shown here is derived from an EMBL/GenBank/DDBJ whole genome shotgun (WGS) entry which is preliminary data.</text>
</comment>
<feature type="region of interest" description="Disordered" evidence="1">
    <location>
        <begin position="1"/>
        <end position="44"/>
    </location>
</feature>
<name>A0AAV7XMR1_9NEOP</name>
<sequence>MFAAAGGASLAKRQARRNVRNKQHQHHTAVPVELHPHPPVPRNNALTVQHLQPRHSTASAHHLYRAPSHRRLSSYADLNGRIVGFGSIELAEVCVCVFLKK</sequence>
<keyword evidence="3" id="KW-1185">Reference proteome</keyword>
<dbReference type="Proteomes" id="UP001075354">
    <property type="component" value="Chromosome 6"/>
</dbReference>
<accession>A0AAV7XMR1</accession>
<organism evidence="2 3">
    <name type="scientific">Megalurothrips usitatus</name>
    <name type="common">bean blossom thrips</name>
    <dbReference type="NCBI Taxonomy" id="439358"/>
    <lineage>
        <taxon>Eukaryota</taxon>
        <taxon>Metazoa</taxon>
        <taxon>Ecdysozoa</taxon>
        <taxon>Arthropoda</taxon>
        <taxon>Hexapoda</taxon>
        <taxon>Insecta</taxon>
        <taxon>Pterygota</taxon>
        <taxon>Neoptera</taxon>
        <taxon>Paraneoptera</taxon>
        <taxon>Thysanoptera</taxon>
        <taxon>Terebrantia</taxon>
        <taxon>Thripoidea</taxon>
        <taxon>Thripidae</taxon>
        <taxon>Megalurothrips</taxon>
    </lineage>
</organism>
<dbReference type="AlphaFoldDB" id="A0AAV7XMR1"/>
<evidence type="ECO:0000313" key="3">
    <source>
        <dbReference type="Proteomes" id="UP001075354"/>
    </source>
</evidence>
<feature type="compositionally biased region" description="Basic residues" evidence="1">
    <location>
        <begin position="13"/>
        <end position="27"/>
    </location>
</feature>
<dbReference type="EMBL" id="JAPTSV010000006">
    <property type="protein sequence ID" value="KAJ1527067.1"/>
    <property type="molecule type" value="Genomic_DNA"/>
</dbReference>
<evidence type="ECO:0000256" key="1">
    <source>
        <dbReference type="SAM" id="MobiDB-lite"/>
    </source>
</evidence>
<proteinExistence type="predicted"/>